<dbReference type="Gramene" id="TKW40103">
    <property type="protein sequence ID" value="TKW40103"/>
    <property type="gene ID" value="SEVIR_1G224100v2"/>
</dbReference>
<protein>
    <recommendedName>
        <fullName evidence="6">Disease resistance N-terminal domain-containing protein</fullName>
    </recommendedName>
</protein>
<dbReference type="InterPro" id="IPR041118">
    <property type="entry name" value="Rx_N"/>
</dbReference>
<evidence type="ECO:0000313" key="7">
    <source>
        <dbReference type="EMBL" id="TKW40103.1"/>
    </source>
</evidence>
<evidence type="ECO:0000256" key="3">
    <source>
        <dbReference type="ARBA" id="ARBA00022737"/>
    </source>
</evidence>
<dbReference type="Pfam" id="PF18052">
    <property type="entry name" value="Rx_N"/>
    <property type="match status" value="1"/>
</dbReference>
<evidence type="ECO:0000256" key="5">
    <source>
        <dbReference type="ARBA" id="ARBA00022821"/>
    </source>
</evidence>
<dbReference type="Proteomes" id="UP000298652">
    <property type="component" value="Chromosome 1"/>
</dbReference>
<name>A0A4U6WEB0_SETVI</name>
<evidence type="ECO:0000259" key="6">
    <source>
        <dbReference type="Pfam" id="PF18052"/>
    </source>
</evidence>
<evidence type="ECO:0000256" key="1">
    <source>
        <dbReference type="ARBA" id="ARBA00008894"/>
    </source>
</evidence>
<dbReference type="EMBL" id="CM016552">
    <property type="protein sequence ID" value="TKW40103.1"/>
    <property type="molecule type" value="Genomic_DNA"/>
</dbReference>
<dbReference type="Gene3D" id="1.20.5.4130">
    <property type="match status" value="1"/>
</dbReference>
<dbReference type="AlphaFoldDB" id="A0A4U6WEB0"/>
<organism evidence="7 8">
    <name type="scientific">Setaria viridis</name>
    <name type="common">Green bristlegrass</name>
    <name type="synonym">Setaria italica subsp. viridis</name>
    <dbReference type="NCBI Taxonomy" id="4556"/>
    <lineage>
        <taxon>Eukaryota</taxon>
        <taxon>Viridiplantae</taxon>
        <taxon>Streptophyta</taxon>
        <taxon>Embryophyta</taxon>
        <taxon>Tracheophyta</taxon>
        <taxon>Spermatophyta</taxon>
        <taxon>Magnoliopsida</taxon>
        <taxon>Liliopsida</taxon>
        <taxon>Poales</taxon>
        <taxon>Poaceae</taxon>
        <taxon>PACMAD clade</taxon>
        <taxon>Panicoideae</taxon>
        <taxon>Panicodae</taxon>
        <taxon>Paniceae</taxon>
        <taxon>Cenchrinae</taxon>
        <taxon>Setaria</taxon>
    </lineage>
</organism>
<gene>
    <name evidence="7" type="ORF">SEVIR_1G224100v2</name>
</gene>
<evidence type="ECO:0000313" key="8">
    <source>
        <dbReference type="Proteomes" id="UP000298652"/>
    </source>
</evidence>
<dbReference type="GO" id="GO:0000166">
    <property type="term" value="F:nucleotide binding"/>
    <property type="evidence" value="ECO:0007669"/>
    <property type="project" value="UniProtKB-KW"/>
</dbReference>
<keyword evidence="4" id="KW-0547">Nucleotide-binding</keyword>
<evidence type="ECO:0000256" key="4">
    <source>
        <dbReference type="ARBA" id="ARBA00022741"/>
    </source>
</evidence>
<proteinExistence type="inferred from homology"/>
<sequence length="107" mass="12818">MESIKSMLELVQALLRDAERRSVRKEAVNLWLKMLKNAAHDISDMLDEFEVKLSQVISRRTFWIRIWTMLSKEEEKTALKDNCRKLETTVLDFFNKNGWNFRNRLQA</sequence>
<keyword evidence="5" id="KW-0611">Plant defense</keyword>
<accession>A0A4U6WEB0</accession>
<dbReference type="GO" id="GO:0006952">
    <property type="term" value="P:defense response"/>
    <property type="evidence" value="ECO:0007669"/>
    <property type="project" value="UniProtKB-KW"/>
</dbReference>
<feature type="domain" description="Disease resistance N-terminal" evidence="6">
    <location>
        <begin position="1"/>
        <end position="56"/>
    </location>
</feature>
<keyword evidence="8" id="KW-1185">Reference proteome</keyword>
<keyword evidence="2" id="KW-0433">Leucine-rich repeat</keyword>
<reference evidence="7" key="1">
    <citation type="submission" date="2019-03" db="EMBL/GenBank/DDBJ databases">
        <title>WGS assembly of Setaria viridis.</title>
        <authorList>
            <person name="Huang P."/>
            <person name="Jenkins J."/>
            <person name="Grimwood J."/>
            <person name="Barry K."/>
            <person name="Healey A."/>
            <person name="Mamidi S."/>
            <person name="Sreedasyam A."/>
            <person name="Shu S."/>
            <person name="Feldman M."/>
            <person name="Wu J."/>
            <person name="Yu Y."/>
            <person name="Chen C."/>
            <person name="Johnson J."/>
            <person name="Rokhsar D."/>
            <person name="Baxter I."/>
            <person name="Schmutz J."/>
            <person name="Brutnell T."/>
            <person name="Kellogg E."/>
        </authorList>
    </citation>
    <scope>NUCLEOTIDE SEQUENCE [LARGE SCALE GENOMIC DNA]</scope>
</reference>
<comment type="similarity">
    <text evidence="1">Belongs to the disease resistance NB-LRR family.</text>
</comment>
<keyword evidence="3" id="KW-0677">Repeat</keyword>
<evidence type="ECO:0000256" key="2">
    <source>
        <dbReference type="ARBA" id="ARBA00022614"/>
    </source>
</evidence>